<evidence type="ECO:0000313" key="1">
    <source>
        <dbReference type="EMBL" id="SDW80398.1"/>
    </source>
</evidence>
<name>A0A1H2WIR1_HALVA</name>
<dbReference type="Proteomes" id="UP000182573">
    <property type="component" value="Unassembled WGS sequence"/>
</dbReference>
<accession>A0A1H2WIR1</accession>
<evidence type="ECO:0000313" key="2">
    <source>
        <dbReference type="Proteomes" id="UP000182573"/>
    </source>
</evidence>
<protein>
    <submittedName>
        <fullName evidence="1">Uncharacterized protein</fullName>
    </submittedName>
</protein>
<sequence length="32" mass="3599">MKMSLFHTLCGENHACEGYETETAPQVELLCL</sequence>
<gene>
    <name evidence="1" type="ORF">SAMN05443574_10725</name>
</gene>
<dbReference type="AlphaFoldDB" id="A0A1H2WIR1"/>
<organism evidence="1 2">
    <name type="scientific">Haloarcula vallismortis</name>
    <name type="common">Halobacterium vallismortis</name>
    <dbReference type="NCBI Taxonomy" id="28442"/>
    <lineage>
        <taxon>Archaea</taxon>
        <taxon>Methanobacteriati</taxon>
        <taxon>Methanobacteriota</taxon>
        <taxon>Stenosarchaea group</taxon>
        <taxon>Halobacteria</taxon>
        <taxon>Halobacteriales</taxon>
        <taxon>Haloarculaceae</taxon>
        <taxon>Haloarcula</taxon>
    </lineage>
</organism>
<proteinExistence type="predicted"/>
<reference evidence="1 2" key="1">
    <citation type="submission" date="2016-10" db="EMBL/GenBank/DDBJ databases">
        <authorList>
            <person name="de Groot N.N."/>
        </authorList>
    </citation>
    <scope>NUCLEOTIDE SEQUENCE [LARGE SCALE GENOMIC DNA]</scope>
    <source>
        <strain evidence="1 2">DSM 3756</strain>
    </source>
</reference>
<dbReference type="EMBL" id="FNOF01000007">
    <property type="protein sequence ID" value="SDW80398.1"/>
    <property type="molecule type" value="Genomic_DNA"/>
</dbReference>